<evidence type="ECO:0000313" key="6">
    <source>
        <dbReference type="EMBL" id="RHC10810.1"/>
    </source>
</evidence>
<dbReference type="InterPro" id="IPR055178">
    <property type="entry name" value="RsdA/BaiN/AoA(So)-like_dom"/>
</dbReference>
<dbReference type="EMBL" id="QSHK01000001">
    <property type="protein sequence ID" value="RHC10810.1"/>
    <property type="molecule type" value="Genomic_DNA"/>
</dbReference>
<proteinExistence type="predicted"/>
<dbReference type="Pfam" id="PF22780">
    <property type="entry name" value="HI0933_like_1st"/>
    <property type="match status" value="1"/>
</dbReference>
<evidence type="ECO:0000256" key="1">
    <source>
        <dbReference type="ARBA" id="ARBA00001974"/>
    </source>
</evidence>
<dbReference type="InterPro" id="IPR057661">
    <property type="entry name" value="RsdA/BaiN/AoA(So)_Rossmann"/>
</dbReference>
<comment type="caution">
    <text evidence="6">The sequence shown here is derived from an EMBL/GenBank/DDBJ whole genome shotgun (WGS) entry which is preliminary data.</text>
</comment>
<evidence type="ECO:0000313" key="7">
    <source>
        <dbReference type="Proteomes" id="UP000284742"/>
    </source>
</evidence>
<dbReference type="PANTHER" id="PTHR42887">
    <property type="entry name" value="OS12G0638800 PROTEIN"/>
    <property type="match status" value="1"/>
</dbReference>
<evidence type="ECO:0000259" key="5">
    <source>
        <dbReference type="Pfam" id="PF22780"/>
    </source>
</evidence>
<evidence type="ECO:0000256" key="2">
    <source>
        <dbReference type="ARBA" id="ARBA00022630"/>
    </source>
</evidence>
<gene>
    <name evidence="6" type="ORF">DW860_01875</name>
</gene>
<dbReference type="RefSeq" id="WP_118358233.1">
    <property type="nucleotide sequence ID" value="NZ_QSHK01000001.1"/>
</dbReference>
<dbReference type="InterPro" id="IPR004792">
    <property type="entry name" value="BaiN-like"/>
</dbReference>
<name>A0A413YP60_9FIRM</name>
<keyword evidence="2" id="KW-0285">Flavoprotein</keyword>
<dbReference type="Gene3D" id="3.50.50.60">
    <property type="entry name" value="FAD/NAD(P)-binding domain"/>
    <property type="match status" value="1"/>
</dbReference>
<accession>A0A413YP60</accession>
<dbReference type="PANTHER" id="PTHR42887:SF2">
    <property type="entry name" value="OS12G0638800 PROTEIN"/>
    <property type="match status" value="1"/>
</dbReference>
<feature type="domain" description="RsdA/BaiN/AoA(So)-like insert" evidence="5">
    <location>
        <begin position="192"/>
        <end position="358"/>
    </location>
</feature>
<dbReference type="InterPro" id="IPR036188">
    <property type="entry name" value="FAD/NAD-bd_sf"/>
</dbReference>
<dbReference type="AlphaFoldDB" id="A0A413YP60"/>
<feature type="domain" description="RsdA/BaiN/AoA(So)-like Rossmann fold-like" evidence="4">
    <location>
        <begin position="3"/>
        <end position="411"/>
    </location>
</feature>
<sequence>MSHVIVVGGGAAGMFAAIAAAKNGHQVTLYEKNEKLGKKIFITGKGRCNITNAADMEELFDAVVTNSKFLYSSFYGYTNQNVIDFFEDAGVPVKIERGNRVFPISDHSSDVIRALEREMKKVGVKVCLNTEVKSVEAEKDKFNKVVLKDTTTQTADACIVATGGLSYRSTGSTGDGFRFAENVGHKVTQCFPSLVPMETKEPWICELQGLSLRNVEAKILDGKKELYKDFGEMLFTHFGVSGPLIISASSYVGKKFMDKNGQKKELTLEIDLKPALTEEQLDQRVLRDFEENHNRQFKNAITKLFPTKLIPVMLELGGIDPEKKVNSIEKEERKQFVHLIKHFHMTLTGLRDYPEAIITKGGVNVKEIDPGTMESKLVKGLYFAGEVLDLDALTGGFNLQIAWSTGYAAGNAIQ</sequence>
<dbReference type="SUPFAM" id="SSF51905">
    <property type="entry name" value="FAD/NAD(P)-binding domain"/>
    <property type="match status" value="1"/>
</dbReference>
<dbReference type="PRINTS" id="PR00411">
    <property type="entry name" value="PNDRDTASEI"/>
</dbReference>
<evidence type="ECO:0000259" key="4">
    <source>
        <dbReference type="Pfam" id="PF03486"/>
    </source>
</evidence>
<dbReference type="Gene3D" id="1.10.8.260">
    <property type="entry name" value="HI0933 insert domain-like"/>
    <property type="match status" value="1"/>
</dbReference>
<dbReference type="PRINTS" id="PR00368">
    <property type="entry name" value="FADPNR"/>
</dbReference>
<organism evidence="6 7">
    <name type="scientific">Dorea formicigenerans</name>
    <dbReference type="NCBI Taxonomy" id="39486"/>
    <lineage>
        <taxon>Bacteria</taxon>
        <taxon>Bacillati</taxon>
        <taxon>Bacillota</taxon>
        <taxon>Clostridia</taxon>
        <taxon>Lachnospirales</taxon>
        <taxon>Lachnospiraceae</taxon>
        <taxon>Dorea</taxon>
    </lineage>
</organism>
<dbReference type="Gene3D" id="2.40.30.10">
    <property type="entry name" value="Translation factors"/>
    <property type="match status" value="1"/>
</dbReference>
<dbReference type="InterPro" id="IPR023166">
    <property type="entry name" value="BaiN-like_dom_sf"/>
</dbReference>
<keyword evidence="3" id="KW-0274">FAD</keyword>
<reference evidence="6 7" key="1">
    <citation type="submission" date="2018-08" db="EMBL/GenBank/DDBJ databases">
        <title>A genome reference for cultivated species of the human gut microbiota.</title>
        <authorList>
            <person name="Zou Y."/>
            <person name="Xue W."/>
            <person name="Luo G."/>
        </authorList>
    </citation>
    <scope>NUCLEOTIDE SEQUENCE [LARGE SCALE GENOMIC DNA]</scope>
    <source>
        <strain evidence="6 7">AM37-5</strain>
    </source>
</reference>
<dbReference type="NCBIfam" id="TIGR00275">
    <property type="entry name" value="aminoacetone oxidase family FAD-binding enzyme"/>
    <property type="match status" value="1"/>
</dbReference>
<comment type="cofactor">
    <cofactor evidence="1">
        <name>FAD</name>
        <dbReference type="ChEBI" id="CHEBI:57692"/>
    </cofactor>
</comment>
<protein>
    <submittedName>
        <fullName evidence="6">NAD(P)/FAD-dependent oxidoreductase</fullName>
    </submittedName>
</protein>
<dbReference type="Proteomes" id="UP000284742">
    <property type="component" value="Unassembled WGS sequence"/>
</dbReference>
<dbReference type="Pfam" id="PF03486">
    <property type="entry name" value="HI0933_like"/>
    <property type="match status" value="1"/>
</dbReference>
<evidence type="ECO:0000256" key="3">
    <source>
        <dbReference type="ARBA" id="ARBA00022827"/>
    </source>
</evidence>
<dbReference type="SUPFAM" id="SSF160996">
    <property type="entry name" value="HI0933 insert domain-like"/>
    <property type="match status" value="1"/>
</dbReference>